<protein>
    <recommendedName>
        <fullName evidence="3">SGNH/GDSL hydrolase family protein</fullName>
    </recommendedName>
</protein>
<dbReference type="Proteomes" id="UP000076643">
    <property type="component" value="Unassembled WGS sequence"/>
</dbReference>
<organism evidence="1 2">
    <name type="scientific">Pseudoalteromonas luteoviolacea DSM 6061</name>
    <dbReference type="NCBI Taxonomy" id="1365250"/>
    <lineage>
        <taxon>Bacteria</taxon>
        <taxon>Pseudomonadati</taxon>
        <taxon>Pseudomonadota</taxon>
        <taxon>Gammaproteobacteria</taxon>
        <taxon>Alteromonadales</taxon>
        <taxon>Pseudoalteromonadaceae</taxon>
        <taxon>Pseudoalteromonas</taxon>
    </lineage>
</organism>
<dbReference type="PATRIC" id="fig|1365250.3.peg.2083"/>
<accession>A0A161ZYW3</accession>
<comment type="caution">
    <text evidence="1">The sequence shown here is derived from an EMBL/GenBank/DDBJ whole genome shotgun (WGS) entry which is preliminary data.</text>
</comment>
<reference evidence="1 2" key="1">
    <citation type="submission" date="2013-07" db="EMBL/GenBank/DDBJ databases">
        <title>Comparative Genomic and Metabolomic Analysis of Twelve Strains of Pseudoalteromonas luteoviolacea.</title>
        <authorList>
            <person name="Vynne N.G."/>
            <person name="Mansson M."/>
            <person name="Gram L."/>
        </authorList>
    </citation>
    <scope>NUCLEOTIDE SEQUENCE [LARGE SCALE GENOMIC DNA]</scope>
    <source>
        <strain evidence="1 2">DSM 6061</strain>
    </source>
</reference>
<dbReference type="EMBL" id="AUYB01000099">
    <property type="protein sequence ID" value="KZN39579.1"/>
    <property type="molecule type" value="Genomic_DNA"/>
</dbReference>
<dbReference type="Gene3D" id="3.40.50.1110">
    <property type="entry name" value="SGNH hydrolase"/>
    <property type="match status" value="1"/>
</dbReference>
<evidence type="ECO:0008006" key="3">
    <source>
        <dbReference type="Google" id="ProtNLM"/>
    </source>
</evidence>
<dbReference type="AlphaFoldDB" id="A0A161ZYW3"/>
<proteinExistence type="predicted"/>
<dbReference type="PROSITE" id="PS51257">
    <property type="entry name" value="PROKAR_LIPOPROTEIN"/>
    <property type="match status" value="1"/>
</dbReference>
<keyword evidence="2" id="KW-1185">Reference proteome</keyword>
<dbReference type="InterPro" id="IPR036514">
    <property type="entry name" value="SGNH_hydro_sf"/>
</dbReference>
<dbReference type="GO" id="GO:0016788">
    <property type="term" value="F:hydrolase activity, acting on ester bonds"/>
    <property type="evidence" value="ECO:0007669"/>
    <property type="project" value="UniProtKB-ARBA"/>
</dbReference>
<sequence length="263" mass="28111">MIKQSISVTLAVLLVGCGGSNDDVNINDTPQKQVNLTTNKTIPDNQSAPIYSVALIGNSHAAGLAPYLKKTLQHYAAEKSVNVETLGFGFTDDLYKNATVRAKLNDGQWSHLIIQGQKYSQSGAVLYSTKETQQWIALAKELDITPILFPEHPQKGRSEEAAYVMGIHRQIASLQAACVAPVGGAWNAAMEQMQNVSFHTSDGNHAAPSGLLLSSLVFSEIITGEKVDTGPISIIPDTALSAQQQGVLSQIASQVLVEQPACE</sequence>
<evidence type="ECO:0000313" key="2">
    <source>
        <dbReference type="Proteomes" id="UP000076643"/>
    </source>
</evidence>
<gene>
    <name evidence="1" type="ORF">N475_14275</name>
</gene>
<dbReference type="RefSeq" id="WP_081215833.1">
    <property type="nucleotide sequence ID" value="NZ_AQHB01000039.1"/>
</dbReference>
<name>A0A161ZYW3_9GAMM</name>
<evidence type="ECO:0000313" key="1">
    <source>
        <dbReference type="EMBL" id="KZN39579.1"/>
    </source>
</evidence>